<keyword evidence="2 5" id="KW-0812">Transmembrane</keyword>
<evidence type="ECO:0000256" key="5">
    <source>
        <dbReference type="SAM" id="Phobius"/>
    </source>
</evidence>
<dbReference type="PANTHER" id="PTHR30367:SF12">
    <property type="entry name" value="P-HYDROXYBENZOIC ACID EFFLUX PUMP SUBUNIT AAEA"/>
    <property type="match status" value="1"/>
</dbReference>
<sequence>MRTVARIAVTLSITVAAVGGGLWLWDYYMNEPWTRDGRVRADIVQVSPDVAGLVTDVRVSDNQTVHKGDVLFVVDPGRYRLAVEQAQANLDSARAEQSYRSAEAHRYEQLGNNVVSTAQRQEVMAAMAKAAAATKQAEAALDLARFNLERTEVKATVDGYVTNLQLKTGNYVAAGQAVVALIDRHSFYVMGYFEETKLPRIHAGAPVSVRIMGTNAELRGRIDSITRAIVDRDRAEGSGLVANVNPTFNWVRLAQRIPVRIVLDEVPDSLQLVAGRTATVSVIGAPDGAPKVAGLPAER</sequence>
<dbReference type="EMBL" id="FQ311871">
    <property type="protein sequence ID" value="CBS89901.1"/>
    <property type="molecule type" value="Genomic_DNA"/>
</dbReference>
<gene>
    <name evidence="8" type="ordered locus">AZOLI_p30050</name>
</gene>
<dbReference type="PANTHER" id="PTHR30367">
    <property type="entry name" value="P-HYDROXYBENZOIC ACID EFFLUX PUMP SUBUNIT AAEA-RELATED"/>
    <property type="match status" value="1"/>
</dbReference>
<protein>
    <submittedName>
        <fullName evidence="8">Multidrug resistance membrane protein (MFP family)</fullName>
    </submittedName>
</protein>
<evidence type="ECO:0000256" key="4">
    <source>
        <dbReference type="ARBA" id="ARBA00023136"/>
    </source>
</evidence>
<dbReference type="InterPro" id="IPR050393">
    <property type="entry name" value="MFP_Efflux_Pump"/>
</dbReference>
<dbReference type="Gene3D" id="2.40.50.100">
    <property type="match status" value="1"/>
</dbReference>
<dbReference type="NCBIfam" id="TIGR01730">
    <property type="entry name" value="RND_mfp"/>
    <property type="match status" value="1"/>
</dbReference>
<evidence type="ECO:0000313" key="8">
    <source>
        <dbReference type="EMBL" id="CBS89901.1"/>
    </source>
</evidence>
<reference evidence="9" key="1">
    <citation type="journal article" date="2011" name="PLoS Genet.">
        <title>Azospirillum genomes reveal transition of bacteria from aquatic to terrestrial environments.</title>
        <authorList>
            <person name="Wisniewski-Dye F."/>
            <person name="Borziak K."/>
            <person name="Khalsa-Moyers G."/>
            <person name="Alexandre G."/>
            <person name="Sukharnikov L.O."/>
            <person name="Wuichet K."/>
            <person name="Hurst G.B."/>
            <person name="McDonald W.H."/>
            <person name="Robertson J.S."/>
            <person name="Barbe V."/>
            <person name="Calteau A."/>
            <person name="Rouy Z."/>
            <person name="Mangenot S."/>
            <person name="Prigent-Combaret C."/>
            <person name="Normand P."/>
            <person name="Boyer M."/>
            <person name="Siguier P."/>
            <person name="Dessaux Y."/>
            <person name="Elmerich C."/>
            <person name="Condemine G."/>
            <person name="Krishnen G."/>
            <person name="Kennedy I."/>
            <person name="Paterson A.H."/>
            <person name="Gonzalez V."/>
            <person name="Mavingui P."/>
            <person name="Zhulin I.B."/>
        </authorList>
    </citation>
    <scope>NUCLEOTIDE SEQUENCE [LARGE SCALE GENOMIC DNA]</scope>
    <source>
        <strain evidence="9">4B</strain>
    </source>
</reference>
<evidence type="ECO:0000259" key="6">
    <source>
        <dbReference type="Pfam" id="PF25917"/>
    </source>
</evidence>
<dbReference type="Pfam" id="PF25917">
    <property type="entry name" value="BSH_RND"/>
    <property type="match status" value="1"/>
</dbReference>
<feature type="transmembrane region" description="Helical" evidence="5">
    <location>
        <begin position="7"/>
        <end position="25"/>
    </location>
</feature>
<dbReference type="OrthoDB" id="9811754at2"/>
<keyword evidence="8" id="KW-0614">Plasmid</keyword>
<feature type="domain" description="p-hydroxybenzoic acid efflux pump subunit AaeA-like beta-barrel" evidence="7">
    <location>
        <begin position="186"/>
        <end position="282"/>
    </location>
</feature>
<dbReference type="Gene3D" id="2.40.30.170">
    <property type="match status" value="1"/>
</dbReference>
<dbReference type="InterPro" id="IPR058634">
    <property type="entry name" value="AaeA-lik-b-barrel"/>
</dbReference>
<dbReference type="AlphaFoldDB" id="G7ZE54"/>
<evidence type="ECO:0000259" key="7">
    <source>
        <dbReference type="Pfam" id="PF25963"/>
    </source>
</evidence>
<keyword evidence="3 5" id="KW-1133">Transmembrane helix</keyword>
<dbReference type="Proteomes" id="UP000005667">
    <property type="component" value="Plasmid AZO_p3"/>
</dbReference>
<evidence type="ECO:0000313" key="9">
    <source>
        <dbReference type="Proteomes" id="UP000005667"/>
    </source>
</evidence>
<dbReference type="GO" id="GO:0016020">
    <property type="term" value="C:membrane"/>
    <property type="evidence" value="ECO:0007669"/>
    <property type="project" value="InterPro"/>
</dbReference>
<dbReference type="SUPFAM" id="SSF111369">
    <property type="entry name" value="HlyD-like secretion proteins"/>
    <property type="match status" value="1"/>
</dbReference>
<dbReference type="KEGG" id="ali:AZOLI_p30050"/>
<evidence type="ECO:0000256" key="3">
    <source>
        <dbReference type="ARBA" id="ARBA00022989"/>
    </source>
</evidence>
<organism evidence="8 9">
    <name type="scientific">Azospirillum lipoferum (strain 4B)</name>
    <dbReference type="NCBI Taxonomy" id="862719"/>
    <lineage>
        <taxon>Bacteria</taxon>
        <taxon>Pseudomonadati</taxon>
        <taxon>Pseudomonadota</taxon>
        <taxon>Alphaproteobacteria</taxon>
        <taxon>Rhodospirillales</taxon>
        <taxon>Azospirillaceae</taxon>
        <taxon>Azospirillum</taxon>
    </lineage>
</organism>
<dbReference type="InterPro" id="IPR058625">
    <property type="entry name" value="MdtA-like_BSH"/>
</dbReference>
<comment type="similarity">
    <text evidence="1">Belongs to the membrane fusion protein (MFP) (TC 8.A.1) family.</text>
</comment>
<dbReference type="InterPro" id="IPR006143">
    <property type="entry name" value="RND_pump_MFP"/>
</dbReference>
<dbReference type="GO" id="GO:0022857">
    <property type="term" value="F:transmembrane transporter activity"/>
    <property type="evidence" value="ECO:0007669"/>
    <property type="project" value="InterPro"/>
</dbReference>
<geneLocation type="plasmid" evidence="8 9">
    <name>AZO_p3</name>
</geneLocation>
<name>G7ZE54_AZOL4</name>
<keyword evidence="9" id="KW-1185">Reference proteome</keyword>
<accession>G7ZE54</accession>
<keyword evidence="4 5" id="KW-0472">Membrane</keyword>
<proteinExistence type="inferred from homology"/>
<dbReference type="Pfam" id="PF25963">
    <property type="entry name" value="Beta-barrel_AAEA"/>
    <property type="match status" value="1"/>
</dbReference>
<evidence type="ECO:0000256" key="2">
    <source>
        <dbReference type="ARBA" id="ARBA00022692"/>
    </source>
</evidence>
<evidence type="ECO:0000256" key="1">
    <source>
        <dbReference type="ARBA" id="ARBA00009477"/>
    </source>
</evidence>
<feature type="domain" description="Multidrug resistance protein MdtA-like barrel-sandwich hybrid" evidence="6">
    <location>
        <begin position="43"/>
        <end position="181"/>
    </location>
</feature>
<dbReference type="HOGENOM" id="CLU_018816_15_2_5"/>